<dbReference type="InterPro" id="IPR003591">
    <property type="entry name" value="Leu-rich_rpt_typical-subtyp"/>
</dbReference>
<evidence type="ECO:0000313" key="6">
    <source>
        <dbReference type="EMBL" id="CAB1413747.1"/>
    </source>
</evidence>
<dbReference type="GO" id="GO:0005737">
    <property type="term" value="C:cytoplasm"/>
    <property type="evidence" value="ECO:0007669"/>
    <property type="project" value="UniProtKB-SubCell"/>
</dbReference>
<gene>
    <name evidence="6" type="ORF">PLEPLA_LOCUS1449</name>
</gene>
<dbReference type="SUPFAM" id="SSF52058">
    <property type="entry name" value="L domain-like"/>
    <property type="match status" value="1"/>
</dbReference>
<feature type="region of interest" description="Disordered" evidence="5">
    <location>
        <begin position="257"/>
        <end position="305"/>
    </location>
</feature>
<evidence type="ECO:0000256" key="5">
    <source>
        <dbReference type="SAM" id="MobiDB-lite"/>
    </source>
</evidence>
<keyword evidence="4" id="KW-0677">Repeat</keyword>
<comment type="caution">
    <text evidence="6">The sequence shown here is derived from an EMBL/GenBank/DDBJ whole genome shotgun (WGS) entry which is preliminary data.</text>
</comment>
<keyword evidence="2" id="KW-0963">Cytoplasm</keyword>
<keyword evidence="3" id="KW-0433">Leucine-rich repeat</keyword>
<dbReference type="Pfam" id="PF13855">
    <property type="entry name" value="LRR_8"/>
    <property type="match status" value="1"/>
</dbReference>
<dbReference type="GO" id="GO:0005634">
    <property type="term" value="C:nucleus"/>
    <property type="evidence" value="ECO:0007669"/>
    <property type="project" value="TreeGrafter"/>
</dbReference>
<dbReference type="SMART" id="SM00369">
    <property type="entry name" value="LRR_TYP"/>
    <property type="match status" value="5"/>
</dbReference>
<protein>
    <recommendedName>
        <fullName evidence="8">X-ray radiation resistance-associated protein 1</fullName>
    </recommendedName>
</protein>
<feature type="compositionally biased region" description="Basic and acidic residues" evidence="5">
    <location>
        <begin position="279"/>
        <end position="297"/>
    </location>
</feature>
<reference evidence="6" key="1">
    <citation type="submission" date="2020-03" db="EMBL/GenBank/DDBJ databases">
        <authorList>
            <person name="Weist P."/>
        </authorList>
    </citation>
    <scope>NUCLEOTIDE SEQUENCE</scope>
</reference>
<organism evidence="6 7">
    <name type="scientific">Pleuronectes platessa</name>
    <name type="common">European plaice</name>
    <dbReference type="NCBI Taxonomy" id="8262"/>
    <lineage>
        <taxon>Eukaryota</taxon>
        <taxon>Metazoa</taxon>
        <taxon>Chordata</taxon>
        <taxon>Craniata</taxon>
        <taxon>Vertebrata</taxon>
        <taxon>Euteleostomi</taxon>
        <taxon>Actinopterygii</taxon>
        <taxon>Neopterygii</taxon>
        <taxon>Teleostei</taxon>
        <taxon>Neoteleostei</taxon>
        <taxon>Acanthomorphata</taxon>
        <taxon>Carangaria</taxon>
        <taxon>Pleuronectiformes</taxon>
        <taxon>Pleuronectoidei</taxon>
        <taxon>Pleuronectidae</taxon>
        <taxon>Pleuronectes</taxon>
    </lineage>
</organism>
<dbReference type="PANTHER" id="PTHR22710:SF2">
    <property type="entry name" value="X-RAY RADIATION RESISTANCE-ASSOCIATED PROTEIN 1"/>
    <property type="match status" value="1"/>
</dbReference>
<proteinExistence type="predicted"/>
<dbReference type="PANTHER" id="PTHR22710">
    <property type="entry name" value="X-RAY RADIATION RESISTANCE ASSOCIATED PROTEIN 1 XRRA1"/>
    <property type="match status" value="1"/>
</dbReference>
<evidence type="ECO:0000313" key="7">
    <source>
        <dbReference type="Proteomes" id="UP001153269"/>
    </source>
</evidence>
<keyword evidence="7" id="KW-1185">Reference proteome</keyword>
<dbReference type="AlphaFoldDB" id="A0A9N7Y5Y7"/>
<evidence type="ECO:0000256" key="1">
    <source>
        <dbReference type="ARBA" id="ARBA00004496"/>
    </source>
</evidence>
<dbReference type="InterPro" id="IPR032675">
    <property type="entry name" value="LRR_dom_sf"/>
</dbReference>
<dbReference type="EMBL" id="CADEAL010000068">
    <property type="protein sequence ID" value="CAB1413747.1"/>
    <property type="molecule type" value="Genomic_DNA"/>
</dbReference>
<evidence type="ECO:0000256" key="3">
    <source>
        <dbReference type="ARBA" id="ARBA00022614"/>
    </source>
</evidence>
<evidence type="ECO:0000256" key="2">
    <source>
        <dbReference type="ARBA" id="ARBA00022490"/>
    </source>
</evidence>
<dbReference type="InterPro" id="IPR001611">
    <property type="entry name" value="Leu-rich_rpt"/>
</dbReference>
<dbReference type="PROSITE" id="PS51450">
    <property type="entry name" value="LRR"/>
    <property type="match status" value="1"/>
</dbReference>
<dbReference type="Gene3D" id="3.80.10.10">
    <property type="entry name" value="Ribonuclease Inhibitor"/>
    <property type="match status" value="2"/>
</dbReference>
<dbReference type="Proteomes" id="UP001153269">
    <property type="component" value="Unassembled WGS sequence"/>
</dbReference>
<evidence type="ECO:0000256" key="4">
    <source>
        <dbReference type="ARBA" id="ARBA00022737"/>
    </source>
</evidence>
<sequence length="619" mass="69902">MTAASCKLEDGQGHATKCFPARSLLHRRKDGGGHWLVAYRKAEEQSDSHMHRWIKETHKEHVNIAVTDVPHSHTLNGPFLLRLHCVDKPSELCTVHISEQELDSVTPEDLKMFDSVAYIDASVNLLSLGSFSSFVSLRELNLSVNGIHHMTFDASDFPHLQVLDLSYNSLSADDVVSVGRLRRLKVLHLTGNQLHHLPADLGPTRLSASEEDSRFKALEVLMLDDNKLSSGVFNSLRNLKRLKYLNLQGNRISEIPYVHPTGSLEPASISEKEPGEDEPAAHTEPDPNNHESVKRTSQENLEELCEGSSLPLPELQFLNLSDNKIAEEEALMAAAFFPMLREIDIHSNPLTTHRSGDPPLLTYYLQERLGITLKRKETREVVKMTLKVSTVPKWKVEERLPKVSKNYFLMAEETVKKTPECEGKNNEDGPFTENTDFFVTQAPDVSNFDEKETTEHQDAAVPDEFHHCQTLTDAKPNPGVVEPVGIQTAVRMLEHTLKTLNVYGDSKPKSDSIQMPHREKERKIKDLPPLRLAKQPAERVDEMLKQIRESTTIRELALSDALHGTRVNKQEHKEVLSLLRDMKTKYKMLHKKSIEQLASVESDRNTDLHQASPPPAQTI</sequence>
<feature type="region of interest" description="Disordered" evidence="5">
    <location>
        <begin position="597"/>
        <end position="619"/>
    </location>
</feature>
<evidence type="ECO:0008006" key="8">
    <source>
        <dbReference type="Google" id="ProtNLM"/>
    </source>
</evidence>
<accession>A0A9N7Y5Y7</accession>
<comment type="subcellular location">
    <subcellularLocation>
        <location evidence="1">Cytoplasm</location>
    </subcellularLocation>
</comment>
<name>A0A9N7Y5Y7_PLEPL</name>